<dbReference type="EMBL" id="JAGGKG010000018">
    <property type="protein sequence ID" value="MBP1906768.1"/>
    <property type="molecule type" value="Genomic_DNA"/>
</dbReference>
<dbReference type="InterPro" id="IPR025436">
    <property type="entry name" value="DUF4179"/>
</dbReference>
<evidence type="ECO:0000256" key="1">
    <source>
        <dbReference type="SAM" id="Phobius"/>
    </source>
</evidence>
<feature type="domain" description="DUF5643" evidence="3">
    <location>
        <begin position="254"/>
        <end position="359"/>
    </location>
</feature>
<evidence type="ECO:0008006" key="6">
    <source>
        <dbReference type="Google" id="ProtNLM"/>
    </source>
</evidence>
<sequence length="398" mass="44979">MEKFNLEKELREIGASKRMELPDELRARQDAVYASLLEMPTSSRSKVRNERGYLRKFSIVTAIAATITLIVGISSAMISPVMAATLKEMPIIGGVFRFAEDMGLKFAEENGLTNEVNLSQTHDGITLKVPHAIYDGIRLSVAVQREANNYSGGIFDREVVGKGFDTKHIYPKGAINKFNILINGKSTFEPAILSKFGMRTNDPDLAIFQVTEDTKFQKRQLPDQFTLTLILGVEGAKTPFTFEIPVQKQTEQLTYPLSVTKQSADYKLELATIQFTPITTKVKLNIVLENAIKNRLKDYKLLYELWDDKGPLQHFSAGIVRMGDQGVITQELLFDRFEEIPQEIILRPFLPELVDPSKESGQFKVDANGEIVKHYVKELEIRIPIESDELEKLYNSIN</sequence>
<keyword evidence="1" id="KW-1133">Transmembrane helix</keyword>
<organism evidence="4 5">
    <name type="scientific">Paenibacillus turicensis</name>
    <dbReference type="NCBI Taxonomy" id="160487"/>
    <lineage>
        <taxon>Bacteria</taxon>
        <taxon>Bacillati</taxon>
        <taxon>Bacillota</taxon>
        <taxon>Bacilli</taxon>
        <taxon>Bacillales</taxon>
        <taxon>Paenibacillaceae</taxon>
        <taxon>Paenibacillus</taxon>
    </lineage>
</organism>
<evidence type="ECO:0000259" key="2">
    <source>
        <dbReference type="Pfam" id="PF13786"/>
    </source>
</evidence>
<dbReference type="Pfam" id="PF18705">
    <property type="entry name" value="DUF5643"/>
    <property type="match status" value="1"/>
</dbReference>
<accession>A0ABS4FW05</accession>
<evidence type="ECO:0000259" key="3">
    <source>
        <dbReference type="Pfam" id="PF18705"/>
    </source>
</evidence>
<reference evidence="4 5" key="1">
    <citation type="submission" date="2021-03" db="EMBL/GenBank/DDBJ databases">
        <title>Genomic Encyclopedia of Type Strains, Phase IV (KMG-IV): sequencing the most valuable type-strain genomes for metagenomic binning, comparative biology and taxonomic classification.</title>
        <authorList>
            <person name="Goeker M."/>
        </authorList>
    </citation>
    <scope>NUCLEOTIDE SEQUENCE [LARGE SCALE GENOMIC DNA]</scope>
    <source>
        <strain evidence="4 5">DSM 14349</strain>
    </source>
</reference>
<keyword evidence="1" id="KW-0812">Transmembrane</keyword>
<keyword evidence="1" id="KW-0472">Membrane</keyword>
<proteinExistence type="predicted"/>
<dbReference type="Proteomes" id="UP001519272">
    <property type="component" value="Unassembled WGS sequence"/>
</dbReference>
<gene>
    <name evidence="4" type="ORF">J2Z32_003432</name>
</gene>
<feature type="transmembrane region" description="Helical" evidence="1">
    <location>
        <begin position="57"/>
        <end position="78"/>
    </location>
</feature>
<feature type="domain" description="DUF4179" evidence="2">
    <location>
        <begin position="57"/>
        <end position="143"/>
    </location>
</feature>
<keyword evidence="5" id="KW-1185">Reference proteome</keyword>
<dbReference type="Gene3D" id="2.60.40.1630">
    <property type="entry name" value="bacillus anthracis domain"/>
    <property type="match status" value="1"/>
</dbReference>
<evidence type="ECO:0000313" key="4">
    <source>
        <dbReference type="EMBL" id="MBP1906768.1"/>
    </source>
</evidence>
<dbReference type="RefSeq" id="WP_210090364.1">
    <property type="nucleotide sequence ID" value="NZ_JAGGKG010000018.1"/>
</dbReference>
<dbReference type="Pfam" id="PF13786">
    <property type="entry name" value="DUF4179"/>
    <property type="match status" value="1"/>
</dbReference>
<name>A0ABS4FW05_9BACL</name>
<dbReference type="InterPro" id="IPR040680">
    <property type="entry name" value="DUF5643"/>
</dbReference>
<evidence type="ECO:0000313" key="5">
    <source>
        <dbReference type="Proteomes" id="UP001519272"/>
    </source>
</evidence>
<protein>
    <recommendedName>
        <fullName evidence="6">DUF4179 domain-containing protein</fullName>
    </recommendedName>
</protein>
<comment type="caution">
    <text evidence="4">The sequence shown here is derived from an EMBL/GenBank/DDBJ whole genome shotgun (WGS) entry which is preliminary data.</text>
</comment>